<keyword evidence="1" id="KW-1133">Transmembrane helix</keyword>
<feature type="transmembrane region" description="Helical" evidence="1">
    <location>
        <begin position="25"/>
        <end position="49"/>
    </location>
</feature>
<evidence type="ECO:0000256" key="1">
    <source>
        <dbReference type="SAM" id="Phobius"/>
    </source>
</evidence>
<protein>
    <submittedName>
        <fullName evidence="2">Uncharacterized protein</fullName>
    </submittedName>
</protein>
<dbReference type="AlphaFoldDB" id="A0A1S7SCW3"/>
<evidence type="ECO:0000313" key="3">
    <source>
        <dbReference type="Proteomes" id="UP000191897"/>
    </source>
</evidence>
<dbReference type="EMBL" id="FBWC01000041">
    <property type="protein sequence ID" value="CUX66815.1"/>
    <property type="molecule type" value="Genomic_DNA"/>
</dbReference>
<dbReference type="Proteomes" id="UP000191897">
    <property type="component" value="Unassembled WGS sequence"/>
</dbReference>
<keyword evidence="1" id="KW-0812">Transmembrane</keyword>
<proteinExistence type="predicted"/>
<gene>
    <name evidence="2" type="ORF">AGR4C_pb20001</name>
</gene>
<evidence type="ECO:0000313" key="2">
    <source>
        <dbReference type="EMBL" id="CUX66815.1"/>
    </source>
</evidence>
<reference evidence="2 3" key="1">
    <citation type="submission" date="2016-01" db="EMBL/GenBank/DDBJ databases">
        <authorList>
            <person name="Oliw E.H."/>
        </authorList>
    </citation>
    <scope>NUCLEOTIDE SEQUENCE [LARGE SCALE GENOMIC DNA]</scope>
    <source>
        <strain evidence="2 3">Kerr 14</strain>
    </source>
</reference>
<name>A0A1S7SCW3_AGRTU</name>
<organism evidence="2 3">
    <name type="scientific">Agrobacterium tumefaciens str. Kerr 14</name>
    <dbReference type="NCBI Taxonomy" id="1183424"/>
    <lineage>
        <taxon>Bacteria</taxon>
        <taxon>Pseudomonadati</taxon>
        <taxon>Pseudomonadota</taxon>
        <taxon>Alphaproteobacteria</taxon>
        <taxon>Hyphomicrobiales</taxon>
        <taxon>Rhizobiaceae</taxon>
        <taxon>Rhizobium/Agrobacterium group</taxon>
        <taxon>Agrobacterium</taxon>
        <taxon>Agrobacterium tumefaciens complex</taxon>
    </lineage>
</organism>
<sequence length="50" mass="5394">MADKKFPRDRVEASRLPAKPKFGGWSIGLIAVGAIFVAALFIGFVVYGLI</sequence>
<accession>A0A1S7SCW3</accession>
<keyword evidence="1" id="KW-0472">Membrane</keyword>
<dbReference type="RefSeq" id="WP_186439898.1">
    <property type="nucleotide sequence ID" value="NZ_LT009733.1"/>
</dbReference>